<dbReference type="InterPro" id="IPR001040">
    <property type="entry name" value="TIF_eIF_4E"/>
</dbReference>
<accession>A0A6C0LRM9</accession>
<dbReference type="SUPFAM" id="SSF55418">
    <property type="entry name" value="eIF4e-like"/>
    <property type="match status" value="1"/>
</dbReference>
<dbReference type="GO" id="GO:0003743">
    <property type="term" value="F:translation initiation factor activity"/>
    <property type="evidence" value="ECO:0007669"/>
    <property type="project" value="InterPro"/>
</dbReference>
<protein>
    <submittedName>
        <fullName evidence="1">Uncharacterized protein</fullName>
    </submittedName>
</protein>
<dbReference type="PANTHER" id="PTHR11960">
    <property type="entry name" value="EUKARYOTIC TRANSLATION INITIATION FACTOR 4E RELATED"/>
    <property type="match status" value="1"/>
</dbReference>
<organism evidence="1">
    <name type="scientific">viral metagenome</name>
    <dbReference type="NCBI Taxonomy" id="1070528"/>
    <lineage>
        <taxon>unclassified sequences</taxon>
        <taxon>metagenomes</taxon>
        <taxon>organismal metagenomes</taxon>
    </lineage>
</organism>
<dbReference type="Pfam" id="PF01652">
    <property type="entry name" value="IF4E"/>
    <property type="match status" value="1"/>
</dbReference>
<name>A0A6C0LRM9_9ZZZZ</name>
<dbReference type="EMBL" id="MN740556">
    <property type="protein sequence ID" value="QHU33030.1"/>
    <property type="molecule type" value="Genomic_DNA"/>
</dbReference>
<dbReference type="GO" id="GO:0000340">
    <property type="term" value="F:RNA 7-methylguanosine cap binding"/>
    <property type="evidence" value="ECO:0007669"/>
    <property type="project" value="TreeGrafter"/>
</dbReference>
<dbReference type="AlphaFoldDB" id="A0A6C0LRM9"/>
<proteinExistence type="predicted"/>
<reference evidence="1" key="1">
    <citation type="journal article" date="2020" name="Nature">
        <title>Giant virus diversity and host interactions through global metagenomics.</title>
        <authorList>
            <person name="Schulz F."/>
            <person name="Roux S."/>
            <person name="Paez-Espino D."/>
            <person name="Jungbluth S."/>
            <person name="Walsh D.A."/>
            <person name="Denef V.J."/>
            <person name="McMahon K.D."/>
            <person name="Konstantinidis K.T."/>
            <person name="Eloe-Fadrosh E.A."/>
            <person name="Kyrpides N.C."/>
            <person name="Woyke T."/>
        </authorList>
    </citation>
    <scope>NUCLEOTIDE SEQUENCE</scope>
    <source>
        <strain evidence="1">GVMAG-S-1014582-52</strain>
    </source>
</reference>
<dbReference type="GO" id="GO:0016281">
    <property type="term" value="C:eukaryotic translation initiation factor 4F complex"/>
    <property type="evidence" value="ECO:0007669"/>
    <property type="project" value="TreeGrafter"/>
</dbReference>
<dbReference type="Gene3D" id="3.30.760.10">
    <property type="entry name" value="RNA Cap, Translation Initiation Factor Eif4e"/>
    <property type="match status" value="1"/>
</dbReference>
<sequence length="242" mass="28292">MTDVLSTKLEGVNLSEIFLPNQWVLYLYDKQLFKKIANRPGFKAKPHKEICKIKTLNDIVFILQLMEIDVDSKTVGSSYKRINLDMNDYIIMRDGIEPIWEDPKNSNGGTFTIKLPHSKGYDIWSKFITYMIGETLTYDMSHINGITVSYISDYNNQSPINNAMNNYTYIKVWDGKSDRTREQFLSILPFEINEKIKNESIMYSPNNKKKDFGERKIIDKLSHNKRNNGRERSGFKTTNRFT</sequence>
<dbReference type="InterPro" id="IPR023398">
    <property type="entry name" value="TIF_eIF4e-like"/>
</dbReference>
<evidence type="ECO:0000313" key="1">
    <source>
        <dbReference type="EMBL" id="QHU33030.1"/>
    </source>
</evidence>